<feature type="transmembrane region" description="Helical" evidence="1">
    <location>
        <begin position="33"/>
        <end position="51"/>
    </location>
</feature>
<evidence type="ECO:0008006" key="4">
    <source>
        <dbReference type="Google" id="ProtNLM"/>
    </source>
</evidence>
<keyword evidence="1" id="KW-1133">Transmembrane helix</keyword>
<feature type="transmembrane region" description="Helical" evidence="1">
    <location>
        <begin position="72"/>
        <end position="98"/>
    </location>
</feature>
<name>A0ABP7RVJ0_9BURK</name>
<proteinExistence type="predicted"/>
<dbReference type="EMBL" id="BAABBP010000032">
    <property type="protein sequence ID" value="GAA4002863.1"/>
    <property type="molecule type" value="Genomic_DNA"/>
</dbReference>
<dbReference type="Pfam" id="PF13787">
    <property type="entry name" value="HXXEE"/>
    <property type="match status" value="1"/>
</dbReference>
<keyword evidence="1" id="KW-0472">Membrane</keyword>
<keyword evidence="1" id="KW-0812">Transmembrane</keyword>
<dbReference type="RefSeq" id="WP_103045862.1">
    <property type="nucleotide sequence ID" value="NZ_BAABBP010000032.1"/>
</dbReference>
<feature type="transmembrane region" description="Helical" evidence="1">
    <location>
        <begin position="163"/>
        <end position="181"/>
    </location>
</feature>
<reference evidence="3" key="1">
    <citation type="journal article" date="2019" name="Int. J. Syst. Evol. Microbiol.">
        <title>The Global Catalogue of Microorganisms (GCM) 10K type strain sequencing project: providing services to taxonomists for standard genome sequencing and annotation.</title>
        <authorList>
            <consortium name="The Broad Institute Genomics Platform"/>
            <consortium name="The Broad Institute Genome Sequencing Center for Infectious Disease"/>
            <person name="Wu L."/>
            <person name="Ma J."/>
        </authorList>
    </citation>
    <scope>NUCLEOTIDE SEQUENCE [LARGE SCALE GENOMIC DNA]</scope>
    <source>
        <strain evidence="3">JCM 17561</strain>
    </source>
</reference>
<sequence>MVQRLVSFWVYGGALAAVLLLALAPALLAGRPLAQVAVFLHLPAYMLHQYEEHDHDRFRRFVNMHIGRGHEVLTPLAVFIINVPVVWGLLTLAFHAAATQHLGWALAATYLMLVNALVHIVHAVVLRRYNPGLATAVLVFVPLGGTTLWLIQHAGAGSLAHHAAGLAIAVALHAAILAHAMRRLAALQGDKAAR</sequence>
<feature type="transmembrane region" description="Helical" evidence="1">
    <location>
        <begin position="7"/>
        <end position="27"/>
    </location>
</feature>
<gene>
    <name evidence="2" type="ORF">GCM10022279_28480</name>
</gene>
<accession>A0ABP7RVJ0</accession>
<feature type="transmembrane region" description="Helical" evidence="1">
    <location>
        <begin position="133"/>
        <end position="151"/>
    </location>
</feature>
<dbReference type="Proteomes" id="UP001501627">
    <property type="component" value="Unassembled WGS sequence"/>
</dbReference>
<feature type="transmembrane region" description="Helical" evidence="1">
    <location>
        <begin position="104"/>
        <end position="126"/>
    </location>
</feature>
<dbReference type="InterPro" id="IPR025671">
    <property type="entry name" value="HXXEE"/>
</dbReference>
<evidence type="ECO:0000256" key="1">
    <source>
        <dbReference type="SAM" id="Phobius"/>
    </source>
</evidence>
<organism evidence="2 3">
    <name type="scientific">Comamonas faecalis</name>
    <dbReference type="NCBI Taxonomy" id="1387849"/>
    <lineage>
        <taxon>Bacteria</taxon>
        <taxon>Pseudomonadati</taxon>
        <taxon>Pseudomonadota</taxon>
        <taxon>Betaproteobacteria</taxon>
        <taxon>Burkholderiales</taxon>
        <taxon>Comamonadaceae</taxon>
        <taxon>Comamonas</taxon>
    </lineage>
</organism>
<evidence type="ECO:0000313" key="3">
    <source>
        <dbReference type="Proteomes" id="UP001501627"/>
    </source>
</evidence>
<evidence type="ECO:0000313" key="2">
    <source>
        <dbReference type="EMBL" id="GAA4002863.1"/>
    </source>
</evidence>
<keyword evidence="3" id="KW-1185">Reference proteome</keyword>
<protein>
    <recommendedName>
        <fullName evidence="4">HXXEE domain-containing protein</fullName>
    </recommendedName>
</protein>
<comment type="caution">
    <text evidence="2">The sequence shown here is derived from an EMBL/GenBank/DDBJ whole genome shotgun (WGS) entry which is preliminary data.</text>
</comment>